<comment type="caution">
    <text evidence="2">The sequence shown here is derived from an EMBL/GenBank/DDBJ whole genome shotgun (WGS) entry which is preliminary data.</text>
</comment>
<keyword evidence="3" id="KW-1185">Reference proteome</keyword>
<protein>
    <submittedName>
        <fullName evidence="2">Uncharacterized protein</fullName>
    </submittedName>
</protein>
<feature type="compositionally biased region" description="Basic and acidic residues" evidence="1">
    <location>
        <begin position="1"/>
        <end position="17"/>
    </location>
</feature>
<gene>
    <name evidence="2" type="ORF">C1645_37634</name>
</gene>
<dbReference type="AlphaFoldDB" id="A0A397T5C3"/>
<dbReference type="EMBL" id="QKYT01000113">
    <property type="protein sequence ID" value="RIA93042.1"/>
    <property type="molecule type" value="Genomic_DNA"/>
</dbReference>
<proteinExistence type="predicted"/>
<accession>A0A397T5C3</accession>
<evidence type="ECO:0000256" key="1">
    <source>
        <dbReference type="SAM" id="MobiDB-lite"/>
    </source>
</evidence>
<name>A0A397T5C3_9GLOM</name>
<evidence type="ECO:0000313" key="2">
    <source>
        <dbReference type="EMBL" id="RIA93042.1"/>
    </source>
</evidence>
<reference evidence="2 3" key="1">
    <citation type="submission" date="2018-06" db="EMBL/GenBank/DDBJ databases">
        <title>Comparative genomics reveals the genomic features of Rhizophagus irregularis, R. cerebriforme, R. diaphanum and Gigaspora rosea, and their symbiotic lifestyle signature.</title>
        <authorList>
            <person name="Morin E."/>
            <person name="San Clemente H."/>
            <person name="Chen E.C.H."/>
            <person name="De La Providencia I."/>
            <person name="Hainaut M."/>
            <person name="Kuo A."/>
            <person name="Kohler A."/>
            <person name="Murat C."/>
            <person name="Tang N."/>
            <person name="Roy S."/>
            <person name="Loubradou J."/>
            <person name="Henrissat B."/>
            <person name="Grigoriev I.V."/>
            <person name="Corradi N."/>
            <person name="Roux C."/>
            <person name="Martin F.M."/>
        </authorList>
    </citation>
    <scope>NUCLEOTIDE SEQUENCE [LARGE SCALE GENOMIC DNA]</scope>
    <source>
        <strain evidence="2 3">DAOM 227022</strain>
    </source>
</reference>
<evidence type="ECO:0000313" key="3">
    <source>
        <dbReference type="Proteomes" id="UP000265703"/>
    </source>
</evidence>
<dbReference type="OrthoDB" id="2379882at2759"/>
<organism evidence="2 3">
    <name type="scientific">Glomus cerebriforme</name>
    <dbReference type="NCBI Taxonomy" id="658196"/>
    <lineage>
        <taxon>Eukaryota</taxon>
        <taxon>Fungi</taxon>
        <taxon>Fungi incertae sedis</taxon>
        <taxon>Mucoromycota</taxon>
        <taxon>Glomeromycotina</taxon>
        <taxon>Glomeromycetes</taxon>
        <taxon>Glomerales</taxon>
        <taxon>Glomeraceae</taxon>
        <taxon>Glomus</taxon>
    </lineage>
</organism>
<feature type="region of interest" description="Disordered" evidence="1">
    <location>
        <begin position="1"/>
        <end position="27"/>
    </location>
</feature>
<sequence>MEKVIRMRMPDRDEKSSRSQSGQTGKPCDFIFCGNGDEIGIGENTGPMHKDHYKKSVTDFVDVIKVARSQHINFQTKCIEKCGCNPLPSDIENALKSILIPFFQVIGMKIRFYILIQINGDLYGMWEWSSQDLPKKDDDIITAVFLCKKFLIHRNLHNRTARINQTAIRNSQIFRENVENTKVVRHVKKSIKLSHITTPKAKRGSSKK</sequence>
<dbReference type="Proteomes" id="UP000265703">
    <property type="component" value="Unassembled WGS sequence"/>
</dbReference>